<dbReference type="Pfam" id="PF11355">
    <property type="entry name" value="DUF3157"/>
    <property type="match status" value="1"/>
</dbReference>
<reference evidence="2" key="1">
    <citation type="submission" date="2020-04" db="EMBL/GenBank/DDBJ databases">
        <title>Description of Shewanella salipaludis sp. nov., isolated from a salt marsh.</title>
        <authorList>
            <person name="Park S."/>
            <person name="Yoon J.-H."/>
        </authorList>
    </citation>
    <scope>NUCLEOTIDE SEQUENCE</scope>
    <source>
        <strain evidence="2">SHSM-M6</strain>
    </source>
</reference>
<evidence type="ECO:0000313" key="3">
    <source>
        <dbReference type="Proteomes" id="UP000737113"/>
    </source>
</evidence>
<dbReference type="Proteomes" id="UP000737113">
    <property type="component" value="Unassembled WGS sequence"/>
</dbReference>
<keyword evidence="1" id="KW-0732">Signal</keyword>
<sequence>MTRILSCACLIWCALASQAFAANEIARTTLANGAVVSLKDDFTWEYVITQAIEAPAARRPAEPMMPTAPLMPEVTAVAAKPEMPAGEQLTAQAMSHGAMLGHTAKDGIGVSFERAQWLGDELGLVFTLTSSSKEHVIGVEVEAGFFDDQGMRIKQEKLEVWRAITRVPETYLRNGQTRQSQVFWVEGISQAQWRKQHLSLKITEIETR</sequence>
<feature type="chain" id="PRO_5037501381" evidence="1">
    <location>
        <begin position="22"/>
        <end position="208"/>
    </location>
</feature>
<feature type="signal peptide" evidence="1">
    <location>
        <begin position="1"/>
        <end position="21"/>
    </location>
</feature>
<protein>
    <submittedName>
        <fullName evidence="2">DUF3157 family protein</fullName>
    </submittedName>
</protein>
<organism evidence="2 3">
    <name type="scientific">Shewanella salipaludis</name>
    <dbReference type="NCBI Taxonomy" id="2723052"/>
    <lineage>
        <taxon>Bacteria</taxon>
        <taxon>Pseudomonadati</taxon>
        <taxon>Pseudomonadota</taxon>
        <taxon>Gammaproteobacteria</taxon>
        <taxon>Alteromonadales</taxon>
        <taxon>Shewanellaceae</taxon>
        <taxon>Shewanella</taxon>
    </lineage>
</organism>
<name>A0A972FUY0_9GAMM</name>
<dbReference type="AlphaFoldDB" id="A0A972FUY0"/>
<dbReference type="EMBL" id="JAAXYH010000010">
    <property type="protein sequence ID" value="NMH66221.1"/>
    <property type="molecule type" value="Genomic_DNA"/>
</dbReference>
<accession>A0A972FUY0</accession>
<keyword evidence="3" id="KW-1185">Reference proteome</keyword>
<dbReference type="RefSeq" id="WP_169564941.1">
    <property type="nucleotide sequence ID" value="NZ_JAAXYH010000010.1"/>
</dbReference>
<evidence type="ECO:0000256" key="1">
    <source>
        <dbReference type="SAM" id="SignalP"/>
    </source>
</evidence>
<proteinExistence type="predicted"/>
<evidence type="ECO:0000313" key="2">
    <source>
        <dbReference type="EMBL" id="NMH66221.1"/>
    </source>
</evidence>
<dbReference type="InterPro" id="IPR021501">
    <property type="entry name" value="DUF3157"/>
</dbReference>
<gene>
    <name evidence="2" type="ORF">HC757_13735</name>
</gene>
<comment type="caution">
    <text evidence="2">The sequence shown here is derived from an EMBL/GenBank/DDBJ whole genome shotgun (WGS) entry which is preliminary data.</text>
</comment>